<protein>
    <submittedName>
        <fullName evidence="1">Uncharacterized protein</fullName>
    </submittedName>
</protein>
<dbReference type="RefSeq" id="WP_316786518.1">
    <property type="nucleotide sequence ID" value="NZ_CP053540.1"/>
</dbReference>
<name>A0AA96Y361_9CYAN</name>
<accession>A0AA96Y361</accession>
<dbReference type="EMBL" id="CP053540">
    <property type="protein sequence ID" value="WOB43832.1"/>
    <property type="molecule type" value="Genomic_DNA"/>
</dbReference>
<gene>
    <name evidence="1" type="ORF">HNI00_12205</name>
</gene>
<sequence length="45" mass="4985">MADVMNAAIGANQGWQIIACLVIENRKNSEQLDLVAVMPERLMAR</sequence>
<evidence type="ECO:0000313" key="1">
    <source>
        <dbReference type="EMBL" id="WOB43832.1"/>
    </source>
</evidence>
<reference evidence="1" key="1">
    <citation type="submission" date="2020-05" db="EMBL/GenBank/DDBJ databases">
        <authorList>
            <person name="Zhu T."/>
            <person name="Keshari N."/>
            <person name="Lu X."/>
        </authorList>
    </citation>
    <scope>NUCLEOTIDE SEQUENCE</scope>
    <source>
        <strain evidence="1">NK1-22</strain>
    </source>
</reference>
<dbReference type="KEGG" id="tog:HNI00_12205"/>
<dbReference type="AlphaFoldDB" id="A0AA96Y361"/>
<organism evidence="1">
    <name type="scientific">Thermoleptolyngbya oregonensis NK1-22</name>
    <dbReference type="NCBI Taxonomy" id="2547457"/>
    <lineage>
        <taxon>Bacteria</taxon>
        <taxon>Bacillati</taxon>
        <taxon>Cyanobacteriota</taxon>
        <taxon>Cyanophyceae</taxon>
        <taxon>Oculatellales</taxon>
        <taxon>Oculatellaceae</taxon>
        <taxon>Thermoleptolyngbya</taxon>
    </lineage>
</organism>
<proteinExistence type="predicted"/>